<accession>A0A2S1QTD2</accession>
<proteinExistence type="predicted"/>
<feature type="chain" id="PRO_5015490276" description="DUF4468 domain-containing protein" evidence="1">
    <location>
        <begin position="17"/>
        <end position="165"/>
    </location>
</feature>
<feature type="signal peptide" evidence="1">
    <location>
        <begin position="1"/>
        <end position="16"/>
    </location>
</feature>
<name>A0A2S1QTD2_9FLAO</name>
<protein>
    <recommendedName>
        <fullName evidence="4">DUF4468 domain-containing protein</fullName>
    </recommendedName>
</protein>
<dbReference type="OrthoDB" id="1362915at2"/>
<dbReference type="AlphaFoldDB" id="A0A2S1QTD2"/>
<evidence type="ECO:0000313" key="3">
    <source>
        <dbReference type="Proteomes" id="UP000244929"/>
    </source>
</evidence>
<evidence type="ECO:0000313" key="2">
    <source>
        <dbReference type="EMBL" id="AWH83690.1"/>
    </source>
</evidence>
<keyword evidence="1" id="KW-0732">Signal</keyword>
<dbReference type="RefSeq" id="WP_108776406.1">
    <property type="nucleotide sequence ID" value="NZ_CP029186.1"/>
</dbReference>
<evidence type="ECO:0008006" key="4">
    <source>
        <dbReference type="Google" id="ProtNLM"/>
    </source>
</evidence>
<dbReference type="EMBL" id="CP029186">
    <property type="protein sequence ID" value="AWH83690.1"/>
    <property type="molecule type" value="Genomic_DNA"/>
</dbReference>
<evidence type="ECO:0000256" key="1">
    <source>
        <dbReference type="SAM" id="SignalP"/>
    </source>
</evidence>
<keyword evidence="3" id="KW-1185">Reference proteome</keyword>
<gene>
    <name evidence="2" type="ORF">HYN59_00520</name>
</gene>
<reference evidence="2 3" key="1">
    <citation type="submission" date="2018-04" db="EMBL/GenBank/DDBJ databases">
        <title>Genome sequencing of Flavobacterium sp. HYN0059.</title>
        <authorList>
            <person name="Yi H."/>
            <person name="Baek C."/>
        </authorList>
    </citation>
    <scope>NUCLEOTIDE SEQUENCE [LARGE SCALE GENOMIC DNA]</scope>
    <source>
        <strain evidence="2 3">HYN0059</strain>
    </source>
</reference>
<organism evidence="2 3">
    <name type="scientific">Flavobacterium album</name>
    <dbReference type="NCBI Taxonomy" id="2175091"/>
    <lineage>
        <taxon>Bacteria</taxon>
        <taxon>Pseudomonadati</taxon>
        <taxon>Bacteroidota</taxon>
        <taxon>Flavobacteriia</taxon>
        <taxon>Flavobacteriales</taxon>
        <taxon>Flavobacteriaceae</taxon>
        <taxon>Flavobacterium</taxon>
    </lineage>
</organism>
<sequence>MKTLILTLLFSLPVLAQQNFRAENGAIIWEKSFPAGSTDVAALLESQSAIKVDIAIDNQITGIAKELKIEGEGGTALMKNNCNFDFAVALEGDHYIVRVTNLKFLEKIGPLQMRTMVSSWEKYFMDNRKIRPTPITQGNLQYLDEFLSGVFSGTIITSSGAITAN</sequence>
<dbReference type="Proteomes" id="UP000244929">
    <property type="component" value="Chromosome"/>
</dbReference>
<dbReference type="KEGG" id="falb:HYN59_00520"/>